<proteinExistence type="predicted"/>
<name>A0A838BWN0_9HYPH</name>
<gene>
    <name evidence="1" type="ORF">H0S73_24865</name>
</gene>
<evidence type="ECO:0000313" key="2">
    <source>
        <dbReference type="Proteomes" id="UP000572984"/>
    </source>
</evidence>
<comment type="caution">
    <text evidence="1">The sequence shown here is derived from an EMBL/GenBank/DDBJ whole genome shotgun (WGS) entry which is preliminary data.</text>
</comment>
<dbReference type="AlphaFoldDB" id="A0A838BWN0"/>
<dbReference type="PANTHER" id="PTHR36109:SF2">
    <property type="entry name" value="MEMBRANE PROTEIN"/>
    <property type="match status" value="1"/>
</dbReference>
<dbReference type="InterPro" id="IPR052948">
    <property type="entry name" value="Low_temp-induced_all0457"/>
</dbReference>
<keyword evidence="2" id="KW-1185">Reference proteome</keyword>
<evidence type="ECO:0000313" key="1">
    <source>
        <dbReference type="EMBL" id="MBA1159313.1"/>
    </source>
</evidence>
<dbReference type="EMBL" id="JACDXJ010000003">
    <property type="protein sequence ID" value="MBA1159313.1"/>
    <property type="molecule type" value="Genomic_DNA"/>
</dbReference>
<dbReference type="RefSeq" id="WP_181054886.1">
    <property type="nucleotide sequence ID" value="NZ_JACDXJ010000003.1"/>
</dbReference>
<dbReference type="Proteomes" id="UP000572984">
    <property type="component" value="Unassembled WGS sequence"/>
</dbReference>
<accession>A0A838BWN0</accession>
<sequence>MSDRTIAALFDEFETAAAAVRHLERNGPRQIEVSIIANNQDERSSQAMTRLANSSDDKDDVGTTVGAILGGSAGLLAGLALMLLPGVGPVLGAGAVLTPLIGGGAGAAFGALAGSLVDAGIGVDWAKAYEEGVRRGGTLVVVRTSEDNVEEVVQLLDQAGAIDMDERIAVWRGMGWTGAPAEERSRERGPE</sequence>
<protein>
    <submittedName>
        <fullName evidence="1">DUF1269 domain-containing protein</fullName>
    </submittedName>
</protein>
<dbReference type="PANTHER" id="PTHR36109">
    <property type="entry name" value="MEMBRANE PROTEIN-RELATED"/>
    <property type="match status" value="1"/>
</dbReference>
<organism evidence="1 2">
    <name type="scientific">Microvirga mediterraneensis</name>
    <dbReference type="NCBI Taxonomy" id="2754695"/>
    <lineage>
        <taxon>Bacteria</taxon>
        <taxon>Pseudomonadati</taxon>
        <taxon>Pseudomonadota</taxon>
        <taxon>Alphaproteobacteria</taxon>
        <taxon>Hyphomicrobiales</taxon>
        <taxon>Methylobacteriaceae</taxon>
        <taxon>Microvirga</taxon>
    </lineage>
</organism>
<reference evidence="1 2" key="1">
    <citation type="submission" date="2020-07" db="EMBL/GenBank/DDBJ databases">
        <title>Draft genome and description of Microvirga mediterraneensis Marseille-Q2068 sp. nov.</title>
        <authorList>
            <person name="Boxberger M."/>
        </authorList>
    </citation>
    <scope>NUCLEOTIDE SEQUENCE [LARGE SCALE GENOMIC DNA]</scope>
    <source>
        <strain evidence="1 2">Marseille-Q2068</strain>
    </source>
</reference>